<evidence type="ECO:0000256" key="7">
    <source>
        <dbReference type="PROSITE-ProRule" id="PRU01091"/>
    </source>
</evidence>
<dbReference type="Gene3D" id="6.10.250.690">
    <property type="match status" value="1"/>
</dbReference>
<dbReference type="InterPro" id="IPR001789">
    <property type="entry name" value="Sig_transdc_resp-reg_receiver"/>
</dbReference>
<evidence type="ECO:0000256" key="1">
    <source>
        <dbReference type="ARBA" id="ARBA00022553"/>
    </source>
</evidence>
<evidence type="ECO:0000259" key="9">
    <source>
        <dbReference type="PROSITE" id="PS51755"/>
    </source>
</evidence>
<dbReference type="InterPro" id="IPR011006">
    <property type="entry name" value="CheY-like_superfamily"/>
</dbReference>
<dbReference type="SMART" id="SM00862">
    <property type="entry name" value="Trans_reg_C"/>
    <property type="match status" value="1"/>
</dbReference>
<dbReference type="PANTHER" id="PTHR48111">
    <property type="entry name" value="REGULATOR OF RPOS"/>
    <property type="match status" value="1"/>
</dbReference>
<dbReference type="InterPro" id="IPR001867">
    <property type="entry name" value="OmpR/PhoB-type_DNA-bd"/>
</dbReference>
<dbReference type="PROSITE" id="PS51755">
    <property type="entry name" value="OMPR_PHOB"/>
    <property type="match status" value="1"/>
</dbReference>
<gene>
    <name evidence="10" type="ORF">ACFPXP_04625</name>
</gene>
<dbReference type="InterPro" id="IPR016032">
    <property type="entry name" value="Sig_transdc_resp-reg_C-effctor"/>
</dbReference>
<dbReference type="Proteomes" id="UP001596250">
    <property type="component" value="Unassembled WGS sequence"/>
</dbReference>
<dbReference type="InterPro" id="IPR036388">
    <property type="entry name" value="WH-like_DNA-bd_sf"/>
</dbReference>
<keyword evidence="3" id="KW-0805">Transcription regulation</keyword>
<name>A0ABW1IKW4_9BACL</name>
<keyword evidence="5" id="KW-0804">Transcription</keyword>
<dbReference type="Pfam" id="PF00072">
    <property type="entry name" value="Response_reg"/>
    <property type="match status" value="1"/>
</dbReference>
<feature type="modified residue" description="4-aspartylphosphate" evidence="6">
    <location>
        <position position="52"/>
    </location>
</feature>
<dbReference type="InterPro" id="IPR039420">
    <property type="entry name" value="WalR-like"/>
</dbReference>
<sequence length="226" mass="25777">MKAKRILYIEDNLEIGRWVQEELEKRGYAFRWQLSGENVEDEIQGSDVVILDIMLPGLDGFTIGQRLKKAAPSLPILLLSARAAVDDKLQGLQFADDYVTKPFHLDELAARIEVLLRRNGAGLPDHIKLGQHILVDLSGRTVTNERTGEEVNLTGKQYQILECFLRHPNQILTQEQIWAAVWGESYIHGDKALSVHIRHLRKKLEQDPDEPEIIQTVRGIGYRVKI</sequence>
<proteinExistence type="predicted"/>
<keyword evidence="11" id="KW-1185">Reference proteome</keyword>
<dbReference type="Pfam" id="PF00486">
    <property type="entry name" value="Trans_reg_C"/>
    <property type="match status" value="1"/>
</dbReference>
<feature type="domain" description="OmpR/PhoB-type" evidence="9">
    <location>
        <begin position="124"/>
        <end position="226"/>
    </location>
</feature>
<dbReference type="Gene3D" id="1.10.10.10">
    <property type="entry name" value="Winged helix-like DNA-binding domain superfamily/Winged helix DNA-binding domain"/>
    <property type="match status" value="1"/>
</dbReference>
<dbReference type="SMART" id="SM00448">
    <property type="entry name" value="REC"/>
    <property type="match status" value="1"/>
</dbReference>
<dbReference type="SUPFAM" id="SSF52172">
    <property type="entry name" value="CheY-like"/>
    <property type="match status" value="1"/>
</dbReference>
<evidence type="ECO:0000256" key="4">
    <source>
        <dbReference type="ARBA" id="ARBA00023125"/>
    </source>
</evidence>
<keyword evidence="4 7" id="KW-0238">DNA-binding</keyword>
<organism evidence="10 11">
    <name type="scientific">Marinicrinis lubricantis</name>
    <dbReference type="NCBI Taxonomy" id="2086470"/>
    <lineage>
        <taxon>Bacteria</taxon>
        <taxon>Bacillati</taxon>
        <taxon>Bacillota</taxon>
        <taxon>Bacilli</taxon>
        <taxon>Bacillales</taxon>
        <taxon>Paenibacillaceae</taxon>
    </lineage>
</organism>
<dbReference type="CDD" id="cd00383">
    <property type="entry name" value="trans_reg_C"/>
    <property type="match status" value="1"/>
</dbReference>
<dbReference type="RefSeq" id="WP_379892814.1">
    <property type="nucleotide sequence ID" value="NZ_CBCSCT010000012.1"/>
</dbReference>
<accession>A0ABW1IKW4</accession>
<keyword evidence="1 6" id="KW-0597">Phosphoprotein</keyword>
<dbReference type="PANTHER" id="PTHR48111:SF1">
    <property type="entry name" value="TWO-COMPONENT RESPONSE REGULATOR ORR33"/>
    <property type="match status" value="1"/>
</dbReference>
<evidence type="ECO:0000313" key="10">
    <source>
        <dbReference type="EMBL" id="MFC5985713.1"/>
    </source>
</evidence>
<evidence type="ECO:0000256" key="5">
    <source>
        <dbReference type="ARBA" id="ARBA00023163"/>
    </source>
</evidence>
<evidence type="ECO:0000256" key="6">
    <source>
        <dbReference type="PROSITE-ProRule" id="PRU00169"/>
    </source>
</evidence>
<dbReference type="EMBL" id="JBHSQV010000029">
    <property type="protein sequence ID" value="MFC5985713.1"/>
    <property type="molecule type" value="Genomic_DNA"/>
</dbReference>
<dbReference type="SUPFAM" id="SSF46894">
    <property type="entry name" value="C-terminal effector domain of the bipartite response regulators"/>
    <property type="match status" value="1"/>
</dbReference>
<evidence type="ECO:0000256" key="2">
    <source>
        <dbReference type="ARBA" id="ARBA00023012"/>
    </source>
</evidence>
<feature type="domain" description="Response regulatory" evidence="8">
    <location>
        <begin position="5"/>
        <end position="116"/>
    </location>
</feature>
<keyword evidence="2" id="KW-0902">Two-component regulatory system</keyword>
<feature type="DNA-binding region" description="OmpR/PhoB-type" evidence="7">
    <location>
        <begin position="124"/>
        <end position="226"/>
    </location>
</feature>
<dbReference type="PROSITE" id="PS50110">
    <property type="entry name" value="RESPONSE_REGULATORY"/>
    <property type="match status" value="1"/>
</dbReference>
<evidence type="ECO:0000259" key="8">
    <source>
        <dbReference type="PROSITE" id="PS50110"/>
    </source>
</evidence>
<evidence type="ECO:0000256" key="3">
    <source>
        <dbReference type="ARBA" id="ARBA00023015"/>
    </source>
</evidence>
<dbReference type="Gene3D" id="3.40.50.2300">
    <property type="match status" value="1"/>
</dbReference>
<protein>
    <submittedName>
        <fullName evidence="10">Response regulator transcription factor</fullName>
    </submittedName>
</protein>
<comment type="caution">
    <text evidence="10">The sequence shown here is derived from an EMBL/GenBank/DDBJ whole genome shotgun (WGS) entry which is preliminary data.</text>
</comment>
<reference evidence="11" key="1">
    <citation type="journal article" date="2019" name="Int. J. Syst. Evol. Microbiol.">
        <title>The Global Catalogue of Microorganisms (GCM) 10K type strain sequencing project: providing services to taxonomists for standard genome sequencing and annotation.</title>
        <authorList>
            <consortium name="The Broad Institute Genomics Platform"/>
            <consortium name="The Broad Institute Genome Sequencing Center for Infectious Disease"/>
            <person name="Wu L."/>
            <person name="Ma J."/>
        </authorList>
    </citation>
    <scope>NUCLEOTIDE SEQUENCE [LARGE SCALE GENOMIC DNA]</scope>
    <source>
        <strain evidence="11">CCM 8749</strain>
    </source>
</reference>
<evidence type="ECO:0000313" key="11">
    <source>
        <dbReference type="Proteomes" id="UP001596250"/>
    </source>
</evidence>